<dbReference type="EMBL" id="MU273608">
    <property type="protein sequence ID" value="KAI0030728.1"/>
    <property type="molecule type" value="Genomic_DNA"/>
</dbReference>
<reference evidence="1" key="2">
    <citation type="journal article" date="2022" name="New Phytol.">
        <title>Evolutionary transition to the ectomycorrhizal habit in the genomes of a hyperdiverse lineage of mushroom-forming fungi.</title>
        <authorList>
            <person name="Looney B."/>
            <person name="Miyauchi S."/>
            <person name="Morin E."/>
            <person name="Drula E."/>
            <person name="Courty P.E."/>
            <person name="Kohler A."/>
            <person name="Kuo A."/>
            <person name="LaButti K."/>
            <person name="Pangilinan J."/>
            <person name="Lipzen A."/>
            <person name="Riley R."/>
            <person name="Andreopoulos W."/>
            <person name="He G."/>
            <person name="Johnson J."/>
            <person name="Nolan M."/>
            <person name="Tritt A."/>
            <person name="Barry K.W."/>
            <person name="Grigoriev I.V."/>
            <person name="Nagy L.G."/>
            <person name="Hibbett D."/>
            <person name="Henrissat B."/>
            <person name="Matheny P.B."/>
            <person name="Labbe J."/>
            <person name="Martin F.M."/>
        </authorList>
    </citation>
    <scope>NUCLEOTIDE SEQUENCE</scope>
    <source>
        <strain evidence="1">EC-137</strain>
    </source>
</reference>
<feature type="non-terminal residue" evidence="1">
    <location>
        <position position="1"/>
    </location>
</feature>
<accession>A0ACB8QGA5</accession>
<reference evidence="1" key="1">
    <citation type="submission" date="2021-02" db="EMBL/GenBank/DDBJ databases">
        <authorList>
            <consortium name="DOE Joint Genome Institute"/>
            <person name="Ahrendt S."/>
            <person name="Looney B.P."/>
            <person name="Miyauchi S."/>
            <person name="Morin E."/>
            <person name="Drula E."/>
            <person name="Courty P.E."/>
            <person name="Chicoki N."/>
            <person name="Fauchery L."/>
            <person name="Kohler A."/>
            <person name="Kuo A."/>
            <person name="Labutti K."/>
            <person name="Pangilinan J."/>
            <person name="Lipzen A."/>
            <person name="Riley R."/>
            <person name="Andreopoulos W."/>
            <person name="He G."/>
            <person name="Johnson J."/>
            <person name="Barry K.W."/>
            <person name="Grigoriev I.V."/>
            <person name="Nagy L."/>
            <person name="Hibbett D."/>
            <person name="Henrissat B."/>
            <person name="Matheny P.B."/>
            <person name="Labbe J."/>
            <person name="Martin F."/>
        </authorList>
    </citation>
    <scope>NUCLEOTIDE SEQUENCE</scope>
    <source>
        <strain evidence="1">EC-137</strain>
    </source>
</reference>
<keyword evidence="2" id="KW-1185">Reference proteome</keyword>
<sequence>ILTPSGSAFGQGGRVQNVSADRLAPCIMYWPDNEPLPDPGQVRPRSVVGVA</sequence>
<comment type="caution">
    <text evidence="1">The sequence shown here is derived from an EMBL/GenBank/DDBJ whole genome shotgun (WGS) entry which is preliminary data.</text>
</comment>
<proteinExistence type="predicted"/>
<evidence type="ECO:0000313" key="2">
    <source>
        <dbReference type="Proteomes" id="UP000814128"/>
    </source>
</evidence>
<organism evidence="1 2">
    <name type="scientific">Vararia minispora EC-137</name>
    <dbReference type="NCBI Taxonomy" id="1314806"/>
    <lineage>
        <taxon>Eukaryota</taxon>
        <taxon>Fungi</taxon>
        <taxon>Dikarya</taxon>
        <taxon>Basidiomycota</taxon>
        <taxon>Agaricomycotina</taxon>
        <taxon>Agaricomycetes</taxon>
        <taxon>Russulales</taxon>
        <taxon>Lachnocladiaceae</taxon>
        <taxon>Vararia</taxon>
    </lineage>
</organism>
<gene>
    <name evidence="1" type="ORF">K488DRAFT_35246</name>
</gene>
<dbReference type="Proteomes" id="UP000814128">
    <property type="component" value="Unassembled WGS sequence"/>
</dbReference>
<name>A0ACB8QGA5_9AGAM</name>
<feature type="non-terminal residue" evidence="1">
    <location>
        <position position="51"/>
    </location>
</feature>
<evidence type="ECO:0000313" key="1">
    <source>
        <dbReference type="EMBL" id="KAI0030728.1"/>
    </source>
</evidence>
<protein>
    <submittedName>
        <fullName evidence="1">Uncharacterized protein</fullName>
    </submittedName>
</protein>